<proteinExistence type="inferred from homology"/>
<evidence type="ECO:0000313" key="5">
    <source>
        <dbReference type="Proteomes" id="UP001241988"/>
    </source>
</evidence>
<comment type="similarity">
    <text evidence="1">Belongs to the CapA family.</text>
</comment>
<comment type="caution">
    <text evidence="4">The sequence shown here is derived from an EMBL/GenBank/DDBJ whole genome shotgun (WGS) entry which is preliminary data.</text>
</comment>
<sequence>MSSRKKSILLSFAAAMFLLAGCAIDPVTAEKDRQPVVFDVRKLPVAIAPSELTVTRSVSLSAIGDILIHERVYLDAKTANGFDFNPMLQKVTPFLESADITVANSESIIGGSEIGLSTYPAFNSPYEVGDALKESGVDVVSLANNHTLDRGIPAIENAIRYWDQLGITHSGSYLSADERAEIALMTRNGITFSFLSYTYGTNGIPTPAGQDYLVNRIDPLLIKRDLKRAREMSDVVVLSLHFGEEYQKMPNAEQIELAHFSAENGADIILGHHPHVLQPPEWIDTEDGRRAFVIYSLGNFLSGQDEVDRQIGAILHLDIEKEMTGNSSTISLQNPAFTTTFVRSSNSKDYEMDLLKNVDADLNTATKAHLSTWIEDLQFIE</sequence>
<dbReference type="SUPFAM" id="SSF56300">
    <property type="entry name" value="Metallo-dependent phosphatases"/>
    <property type="match status" value="1"/>
</dbReference>
<dbReference type="EMBL" id="JAUSWB010000003">
    <property type="protein sequence ID" value="MDQ0428701.1"/>
    <property type="molecule type" value="Genomic_DNA"/>
</dbReference>
<name>A0ABU0GTK7_9BACL</name>
<organism evidence="4 5">
    <name type="scientific">Planomicrobium stackebrandtii</name>
    <dbReference type="NCBI Taxonomy" id="253160"/>
    <lineage>
        <taxon>Bacteria</taxon>
        <taxon>Bacillati</taxon>
        <taxon>Bacillota</taxon>
        <taxon>Bacilli</taxon>
        <taxon>Bacillales</taxon>
        <taxon>Caryophanaceae</taxon>
        <taxon>Planomicrobium</taxon>
    </lineage>
</organism>
<protein>
    <submittedName>
        <fullName evidence="4">Poly-gamma-glutamate synthesis protein (Capsule biosynthesis protein)</fullName>
    </submittedName>
</protein>
<dbReference type="CDD" id="cd07381">
    <property type="entry name" value="MPP_CapA"/>
    <property type="match status" value="1"/>
</dbReference>
<evidence type="ECO:0000256" key="2">
    <source>
        <dbReference type="SAM" id="SignalP"/>
    </source>
</evidence>
<dbReference type="InterPro" id="IPR029052">
    <property type="entry name" value="Metallo-depent_PP-like"/>
</dbReference>
<dbReference type="InterPro" id="IPR052169">
    <property type="entry name" value="CW_Biosynth-Accessory"/>
</dbReference>
<dbReference type="InterPro" id="IPR019079">
    <property type="entry name" value="Capsule_synth_CapA"/>
</dbReference>
<dbReference type="PANTHER" id="PTHR33393">
    <property type="entry name" value="POLYGLUTAMINE SYNTHESIS ACCESSORY PROTEIN RV0574C-RELATED"/>
    <property type="match status" value="1"/>
</dbReference>
<evidence type="ECO:0000256" key="1">
    <source>
        <dbReference type="ARBA" id="ARBA00005662"/>
    </source>
</evidence>
<dbReference type="Gene3D" id="3.60.21.10">
    <property type="match status" value="1"/>
</dbReference>
<keyword evidence="5" id="KW-1185">Reference proteome</keyword>
<evidence type="ECO:0000259" key="3">
    <source>
        <dbReference type="SMART" id="SM00854"/>
    </source>
</evidence>
<accession>A0ABU0GTK7</accession>
<dbReference type="PANTHER" id="PTHR33393:SF12">
    <property type="entry name" value="CAPSULE BIOSYNTHESIS PROTEIN CAPA"/>
    <property type="match status" value="1"/>
</dbReference>
<dbReference type="SMART" id="SM00854">
    <property type="entry name" value="PGA_cap"/>
    <property type="match status" value="1"/>
</dbReference>
<reference evidence="4 5" key="1">
    <citation type="submission" date="2023-07" db="EMBL/GenBank/DDBJ databases">
        <title>Genomic Encyclopedia of Type Strains, Phase IV (KMG-IV): sequencing the most valuable type-strain genomes for metagenomic binning, comparative biology and taxonomic classification.</title>
        <authorList>
            <person name="Goeker M."/>
        </authorList>
    </citation>
    <scope>NUCLEOTIDE SEQUENCE [LARGE SCALE GENOMIC DNA]</scope>
    <source>
        <strain evidence="4 5">DSM 16419</strain>
    </source>
</reference>
<gene>
    <name evidence="4" type="ORF">QOZ98_001527</name>
</gene>
<evidence type="ECO:0000313" key="4">
    <source>
        <dbReference type="EMBL" id="MDQ0428701.1"/>
    </source>
</evidence>
<dbReference type="Proteomes" id="UP001241988">
    <property type="component" value="Unassembled WGS sequence"/>
</dbReference>
<dbReference type="Pfam" id="PF09587">
    <property type="entry name" value="PGA_cap"/>
    <property type="match status" value="1"/>
</dbReference>
<dbReference type="PROSITE" id="PS51257">
    <property type="entry name" value="PROKAR_LIPOPROTEIN"/>
    <property type="match status" value="1"/>
</dbReference>
<keyword evidence="2" id="KW-0732">Signal</keyword>
<feature type="chain" id="PRO_5046077861" evidence="2">
    <location>
        <begin position="21"/>
        <end position="381"/>
    </location>
</feature>
<feature type="signal peptide" evidence="2">
    <location>
        <begin position="1"/>
        <end position="20"/>
    </location>
</feature>
<dbReference type="RefSeq" id="WP_308786861.1">
    <property type="nucleotide sequence ID" value="NZ_JAUSWB010000003.1"/>
</dbReference>
<feature type="domain" description="Capsule synthesis protein CapA" evidence="3">
    <location>
        <begin position="59"/>
        <end position="304"/>
    </location>
</feature>